<dbReference type="KEGG" id="ache:ACHE_20731S"/>
<reference evidence="1" key="2">
    <citation type="submission" date="2021-02" db="EMBL/GenBank/DDBJ databases">
        <title>Aspergillus chevalieri M1 genome sequence.</title>
        <authorList>
            <person name="Kadooka C."/>
            <person name="Mori K."/>
            <person name="Futagami T."/>
        </authorList>
    </citation>
    <scope>NUCLEOTIDE SEQUENCE</scope>
    <source>
        <strain evidence="1">M1</strain>
    </source>
</reference>
<dbReference type="RefSeq" id="XP_043133795.1">
    <property type="nucleotide sequence ID" value="XM_043285066.1"/>
</dbReference>
<gene>
    <name evidence="1" type="ORF">ACHE_20731S</name>
</gene>
<dbReference type="GeneID" id="66979632"/>
<dbReference type="AlphaFoldDB" id="A0A7R7VID3"/>
<dbReference type="EMBL" id="AP024417">
    <property type="protein sequence ID" value="BCR85273.1"/>
    <property type="molecule type" value="Genomic_DNA"/>
</dbReference>
<name>A0A7R7VID3_ASPCH</name>
<proteinExistence type="predicted"/>
<accession>A0A7R7VID3</accession>
<organism evidence="1 2">
    <name type="scientific">Aspergillus chevalieri</name>
    <name type="common">Eurotium chevalieri</name>
    <dbReference type="NCBI Taxonomy" id="182096"/>
    <lineage>
        <taxon>Eukaryota</taxon>
        <taxon>Fungi</taxon>
        <taxon>Dikarya</taxon>
        <taxon>Ascomycota</taxon>
        <taxon>Pezizomycotina</taxon>
        <taxon>Eurotiomycetes</taxon>
        <taxon>Eurotiomycetidae</taxon>
        <taxon>Eurotiales</taxon>
        <taxon>Aspergillaceae</taxon>
        <taxon>Aspergillus</taxon>
        <taxon>Aspergillus subgen. Aspergillus</taxon>
    </lineage>
</organism>
<reference evidence="1" key="1">
    <citation type="submission" date="2021-01" db="EMBL/GenBank/DDBJ databases">
        <authorList>
            <consortium name="Aspergillus chevalieri M1 genome sequencing consortium"/>
            <person name="Kazuki M."/>
            <person name="Futagami T."/>
        </authorList>
    </citation>
    <scope>NUCLEOTIDE SEQUENCE</scope>
    <source>
        <strain evidence="1">M1</strain>
    </source>
</reference>
<evidence type="ECO:0000313" key="1">
    <source>
        <dbReference type="EMBL" id="BCR85273.1"/>
    </source>
</evidence>
<dbReference type="Proteomes" id="UP000637239">
    <property type="component" value="Chromosome 2"/>
</dbReference>
<protein>
    <submittedName>
        <fullName evidence="1">Uncharacterized protein</fullName>
    </submittedName>
</protein>
<sequence length="170" mass="19053">MSLEQENLYPRFFEPYQSEIKMPGEEDEEADGYFWESFPALDRGVPVNELDINYETAYHLQSHVYKITSLARLPQGGNTLQGSMANVLEIFAFGLPSNRADFRRNSKQSVECQIKISLTSNAYLHCWGPEMVAARRCCAGAHHDHQSHIAASSGQALPISSRHTGPVILL</sequence>
<evidence type="ECO:0000313" key="2">
    <source>
        <dbReference type="Proteomes" id="UP000637239"/>
    </source>
</evidence>
<keyword evidence="2" id="KW-1185">Reference proteome</keyword>